<dbReference type="NCBIfam" id="TIGR02227">
    <property type="entry name" value="sigpep_I_bact"/>
    <property type="match status" value="1"/>
</dbReference>
<dbReference type="EC" id="3.4.21.89" evidence="3"/>
<accession>A0A410WTF7</accession>
<dbReference type="PANTHER" id="PTHR43390">
    <property type="entry name" value="SIGNAL PEPTIDASE I"/>
    <property type="match status" value="1"/>
</dbReference>
<dbReference type="InterPro" id="IPR000223">
    <property type="entry name" value="Pept_S26A_signal_pept_1"/>
</dbReference>
<proteinExistence type="inferred from homology"/>
<evidence type="ECO:0000256" key="3">
    <source>
        <dbReference type="RuleBase" id="RU362042"/>
    </source>
</evidence>
<dbReference type="PANTHER" id="PTHR43390:SF1">
    <property type="entry name" value="CHLOROPLAST PROCESSING PEPTIDASE"/>
    <property type="match status" value="1"/>
</dbReference>
<evidence type="ECO:0000256" key="1">
    <source>
        <dbReference type="ARBA" id="ARBA00004401"/>
    </source>
</evidence>
<dbReference type="OrthoDB" id="2427065at2"/>
<reference evidence="6 7" key="1">
    <citation type="submission" date="2018-01" db="EMBL/GenBank/DDBJ databases">
        <title>The whole genome sequencing and assembly of Paenibacillus chitinolyticus KCCM 41400 strain.</title>
        <authorList>
            <person name="Kim J.-Y."/>
            <person name="Park M.-K."/>
            <person name="Lee Y.-J."/>
            <person name="Yi H."/>
            <person name="Bahn Y.-S."/>
            <person name="Kim J.F."/>
            <person name="Lee D.-W."/>
        </authorList>
    </citation>
    <scope>NUCLEOTIDE SEQUENCE [LARGE SCALE GENOMIC DNA]</scope>
    <source>
        <strain evidence="6 7">KCCM 41400</strain>
    </source>
</reference>
<sequence>MRKTEIETDPFELSERPFNKPMFGTESMDAVERKVWNGGGLEAGRPASRRKRLYLAGTALTALLVCCAVLFMGPLGDKANGTIRDLTTPLYPQRVEAKEGLMLVDDYSMSMVGQKMEYYSGGYGRLVVDPRFKMVQQFRRGDMLYYRLPAIPGFTPNPEISGSDSQTARVIGLPGEKIKIEKGRVYVNGKKLDTFYGQAKIVGLDEAAYFKNMKASGRKDACPPDCVKDTKNYFNANMAEMTVPDGSLFVLGDFWSKSHDSREFGALTQGNIQGKVLGYDEAGARSPHQTFGSGNMWFTGIPGKLGILNGRISTSTPNKIVWHFWGAREEFEGKNLRIEGVHTSDGVKKPVLLQEDGSVIWEYEWGPAYGPLNGADASLPSLIKLDESEQWRLDIYLGGKFFASLFVNAE</sequence>
<dbReference type="GO" id="GO:0004252">
    <property type="term" value="F:serine-type endopeptidase activity"/>
    <property type="evidence" value="ECO:0007669"/>
    <property type="project" value="InterPro"/>
</dbReference>
<dbReference type="PRINTS" id="PR00727">
    <property type="entry name" value="LEADERPTASE"/>
</dbReference>
<gene>
    <name evidence="6" type="primary">lepB</name>
    <name evidence="5" type="ORF">M5X16_16665</name>
    <name evidence="6" type="ORF">PC41400_08910</name>
</gene>
<feature type="transmembrane region" description="Helical" evidence="3">
    <location>
        <begin position="53"/>
        <end position="75"/>
    </location>
</feature>
<comment type="catalytic activity">
    <reaction evidence="3">
        <text>Cleavage of hydrophobic, N-terminal signal or leader sequences from secreted and periplasmic proteins.</text>
        <dbReference type="EC" id="3.4.21.89"/>
    </reaction>
</comment>
<dbReference type="EMBL" id="CP026520">
    <property type="protein sequence ID" value="QAV17776.1"/>
    <property type="molecule type" value="Genomic_DNA"/>
</dbReference>
<evidence type="ECO:0000313" key="7">
    <source>
        <dbReference type="Proteomes" id="UP000288943"/>
    </source>
</evidence>
<keyword evidence="3" id="KW-0645">Protease</keyword>
<dbReference type="Gene3D" id="2.10.109.10">
    <property type="entry name" value="Umud Fragment, subunit A"/>
    <property type="match status" value="1"/>
</dbReference>
<comment type="subcellular location">
    <subcellularLocation>
        <location evidence="1">Cell membrane</location>
        <topology evidence="1">Single-pass type II membrane protein</topology>
    </subcellularLocation>
    <subcellularLocation>
        <location evidence="3">Membrane</location>
        <topology evidence="3">Single-pass type II membrane protein</topology>
    </subcellularLocation>
</comment>
<dbReference type="InterPro" id="IPR036286">
    <property type="entry name" value="LexA/Signal_pep-like_sf"/>
</dbReference>
<dbReference type="Pfam" id="PF10502">
    <property type="entry name" value="Peptidase_S26"/>
    <property type="match status" value="1"/>
</dbReference>
<comment type="similarity">
    <text evidence="2 3">Belongs to the peptidase S26 family.</text>
</comment>
<dbReference type="GO" id="GO:0005886">
    <property type="term" value="C:plasma membrane"/>
    <property type="evidence" value="ECO:0007669"/>
    <property type="project" value="UniProtKB-SubCell"/>
</dbReference>
<keyword evidence="3" id="KW-0812">Transmembrane</keyword>
<protein>
    <recommendedName>
        <fullName evidence="3">Signal peptidase I</fullName>
        <ecNumber evidence="3">3.4.21.89</ecNumber>
    </recommendedName>
</protein>
<evidence type="ECO:0000259" key="4">
    <source>
        <dbReference type="Pfam" id="PF10502"/>
    </source>
</evidence>
<name>A0A410WTF7_9BACL</name>
<dbReference type="Proteomes" id="UP001527202">
    <property type="component" value="Unassembled WGS sequence"/>
</dbReference>
<keyword evidence="8" id="KW-1185">Reference proteome</keyword>
<keyword evidence="3" id="KW-0472">Membrane</keyword>
<keyword evidence="3" id="KW-1133">Transmembrane helix</keyword>
<keyword evidence="3 5" id="KW-0378">Hydrolase</keyword>
<dbReference type="EMBL" id="JAMDMJ010000021">
    <property type="protein sequence ID" value="MCY9597396.1"/>
    <property type="molecule type" value="Genomic_DNA"/>
</dbReference>
<evidence type="ECO:0000313" key="6">
    <source>
        <dbReference type="EMBL" id="QAV17776.1"/>
    </source>
</evidence>
<reference evidence="5 8" key="2">
    <citation type="submission" date="2022-05" db="EMBL/GenBank/DDBJ databases">
        <title>Genome Sequencing of Bee-Associated Microbes.</title>
        <authorList>
            <person name="Dunlap C."/>
        </authorList>
    </citation>
    <scope>NUCLEOTIDE SEQUENCE [LARGE SCALE GENOMIC DNA]</scope>
    <source>
        <strain evidence="5 8">NRRL B-23120</strain>
    </source>
</reference>
<dbReference type="Proteomes" id="UP000288943">
    <property type="component" value="Chromosome"/>
</dbReference>
<dbReference type="CDD" id="cd06530">
    <property type="entry name" value="S26_SPase_I"/>
    <property type="match status" value="1"/>
</dbReference>
<evidence type="ECO:0000313" key="8">
    <source>
        <dbReference type="Proteomes" id="UP001527202"/>
    </source>
</evidence>
<dbReference type="GO" id="GO:0009003">
    <property type="term" value="F:signal peptidase activity"/>
    <property type="evidence" value="ECO:0007669"/>
    <property type="project" value="UniProtKB-EC"/>
</dbReference>
<dbReference type="Gene3D" id="2.60.40.3830">
    <property type="match status" value="1"/>
</dbReference>
<organism evidence="6 7">
    <name type="scientific">Paenibacillus chitinolyticus</name>
    <dbReference type="NCBI Taxonomy" id="79263"/>
    <lineage>
        <taxon>Bacteria</taxon>
        <taxon>Bacillati</taxon>
        <taxon>Bacillota</taxon>
        <taxon>Bacilli</taxon>
        <taxon>Bacillales</taxon>
        <taxon>Paenibacillaceae</taxon>
        <taxon>Paenibacillus</taxon>
    </lineage>
</organism>
<dbReference type="RefSeq" id="WP_042231109.1">
    <property type="nucleotide sequence ID" value="NZ_CP026520.1"/>
</dbReference>
<dbReference type="GO" id="GO:0006465">
    <property type="term" value="P:signal peptide processing"/>
    <property type="evidence" value="ECO:0007669"/>
    <property type="project" value="InterPro"/>
</dbReference>
<dbReference type="GeneID" id="95374930"/>
<evidence type="ECO:0000313" key="5">
    <source>
        <dbReference type="EMBL" id="MCY9597396.1"/>
    </source>
</evidence>
<evidence type="ECO:0000256" key="2">
    <source>
        <dbReference type="ARBA" id="ARBA00009370"/>
    </source>
</evidence>
<feature type="domain" description="Peptidase S26" evidence="4">
    <location>
        <begin position="127"/>
        <end position="276"/>
    </location>
</feature>
<dbReference type="KEGG" id="pchi:PC41400_08910"/>
<dbReference type="AlphaFoldDB" id="A0A410WTF7"/>
<dbReference type="InterPro" id="IPR019533">
    <property type="entry name" value="Peptidase_S26"/>
</dbReference>
<dbReference type="SUPFAM" id="SSF51306">
    <property type="entry name" value="LexA/Signal peptidase"/>
    <property type="match status" value="1"/>
</dbReference>